<evidence type="ECO:0000256" key="4">
    <source>
        <dbReference type="ARBA" id="ARBA00023306"/>
    </source>
</evidence>
<dbReference type="CDD" id="cd24048">
    <property type="entry name" value="ASKHA_NBD_FtsA"/>
    <property type="match status" value="1"/>
</dbReference>
<keyword evidence="3 5" id="KW-0472">Membrane</keyword>
<comment type="subcellular location">
    <subcellularLocation>
        <location evidence="5">Cell membrane</location>
        <topology evidence="5">Peripheral membrane protein</topology>
        <orientation evidence="5">Cytoplasmic side</orientation>
    </subcellularLocation>
    <text evidence="5">Localizes to the Z ring in an FtsZ-dependent manner. Targeted to the membrane through a conserved C-terminal amphipathic helix.</text>
</comment>
<dbReference type="Gene3D" id="3.30.420.40">
    <property type="match status" value="2"/>
</dbReference>
<evidence type="ECO:0000256" key="1">
    <source>
        <dbReference type="ARBA" id="ARBA00022475"/>
    </source>
</evidence>
<dbReference type="NCBIfam" id="TIGR01174">
    <property type="entry name" value="ftsA"/>
    <property type="match status" value="1"/>
</dbReference>
<evidence type="ECO:0000256" key="3">
    <source>
        <dbReference type="ARBA" id="ARBA00023136"/>
    </source>
</evidence>
<dbReference type="SUPFAM" id="SSF53067">
    <property type="entry name" value="Actin-like ATPase domain"/>
    <property type="match status" value="2"/>
</dbReference>
<comment type="function">
    <text evidence="5 6">Cell division protein that is involved in the assembly of the Z ring. May serve as a membrane anchor for the Z ring.</text>
</comment>
<evidence type="ECO:0000256" key="2">
    <source>
        <dbReference type="ARBA" id="ARBA00022618"/>
    </source>
</evidence>
<dbReference type="Gene3D" id="3.30.1490.110">
    <property type="match status" value="1"/>
</dbReference>
<dbReference type="InterPro" id="IPR003494">
    <property type="entry name" value="SHS2_FtsA"/>
</dbReference>
<evidence type="ECO:0000313" key="9">
    <source>
        <dbReference type="Proteomes" id="UP000231407"/>
    </source>
</evidence>
<sequence length="414" mass="44325">MQHSKVISAIDIGTFKITTIVGQYFESDHKINIIGSASIPAVGFKKGQIINLETASRTITESVESAERMAGVEINSAFVSLTAPHFESLNSHGITAIGNQNGEISNDDINRAVEAAKAVTLPANKEIVHVIPRVFTVDGQEGVIDPIGMNGVRLEVETHLILASTPALRNLNKCLEDIGIKTISLAYSGLTAAKACLTDTETELGVALIDIGGSNTTITLFSENSPLFSSCIPIGANNITADLAIGLRLPLSDSEKIKIRLSHFSEKRGFEDEIDLEQFGIIGDHNKISFSTTLNGIIKPRLNEIIGLIWNEICSHGFQNQIPAGIVLTGGGAETLEIKKIASDLIPLSIRIGEPPKLGGIVDDITNPSFSSAIGTLLFFADSKLSPKSSSRKINFSSLGIYKKIKTFLEPLLP</sequence>
<keyword evidence="2 5" id="KW-0132">Cell division</keyword>
<dbReference type="Pfam" id="PF14450">
    <property type="entry name" value="FtsA"/>
    <property type="match status" value="1"/>
</dbReference>
<comment type="caution">
    <text evidence="8">The sequence shown here is derived from an EMBL/GenBank/DDBJ whole genome shotgun (WGS) entry which is preliminary data.</text>
</comment>
<dbReference type="InterPro" id="IPR020823">
    <property type="entry name" value="Cell_div_FtsA"/>
</dbReference>
<dbReference type="EMBL" id="PEWA01000052">
    <property type="protein sequence ID" value="PIU73150.1"/>
    <property type="molecule type" value="Genomic_DNA"/>
</dbReference>
<protein>
    <recommendedName>
        <fullName evidence="5 6">Cell division protein FtsA</fullName>
    </recommendedName>
</protein>
<evidence type="ECO:0000259" key="7">
    <source>
        <dbReference type="SMART" id="SM00842"/>
    </source>
</evidence>
<evidence type="ECO:0000256" key="6">
    <source>
        <dbReference type="PIRNR" id="PIRNR003101"/>
    </source>
</evidence>
<evidence type="ECO:0000256" key="5">
    <source>
        <dbReference type="HAMAP-Rule" id="MF_02033"/>
    </source>
</evidence>
<dbReference type="PANTHER" id="PTHR32432:SF4">
    <property type="entry name" value="CELL DIVISION PROTEIN FTSA"/>
    <property type="match status" value="1"/>
</dbReference>
<keyword evidence="1 5" id="KW-1003">Cell membrane</keyword>
<dbReference type="SMART" id="SM00842">
    <property type="entry name" value="FtsA"/>
    <property type="match status" value="1"/>
</dbReference>
<organism evidence="8 9">
    <name type="scientific">Candidatus Shapirobacteria bacterium CG06_land_8_20_14_3_00_40_12</name>
    <dbReference type="NCBI Taxonomy" id="1974881"/>
    <lineage>
        <taxon>Bacteria</taxon>
        <taxon>Candidatus Shapironibacteriota</taxon>
    </lineage>
</organism>
<proteinExistence type="inferred from homology"/>
<dbReference type="InterPro" id="IPR050696">
    <property type="entry name" value="FtsA/MreB"/>
</dbReference>
<dbReference type="GO" id="GO:0043093">
    <property type="term" value="P:FtsZ-dependent cytokinesis"/>
    <property type="evidence" value="ECO:0007669"/>
    <property type="project" value="UniProtKB-UniRule"/>
</dbReference>
<comment type="similarity">
    <text evidence="5 6">Belongs to the FtsA/MreB family.</text>
</comment>
<dbReference type="Pfam" id="PF02491">
    <property type="entry name" value="SHS2_FTSA"/>
    <property type="match status" value="1"/>
</dbReference>
<dbReference type="GO" id="GO:0032153">
    <property type="term" value="C:cell division site"/>
    <property type="evidence" value="ECO:0007669"/>
    <property type="project" value="UniProtKB-UniRule"/>
</dbReference>
<dbReference type="PANTHER" id="PTHR32432">
    <property type="entry name" value="CELL DIVISION PROTEIN FTSA-RELATED"/>
    <property type="match status" value="1"/>
</dbReference>
<dbReference type="PIRSF" id="PIRSF003101">
    <property type="entry name" value="FtsA"/>
    <property type="match status" value="1"/>
</dbReference>
<dbReference type="GO" id="GO:0009898">
    <property type="term" value="C:cytoplasmic side of plasma membrane"/>
    <property type="evidence" value="ECO:0007669"/>
    <property type="project" value="UniProtKB-UniRule"/>
</dbReference>
<feature type="domain" description="SHS2" evidence="7">
    <location>
        <begin position="7"/>
        <end position="196"/>
    </location>
</feature>
<dbReference type="HAMAP" id="MF_02033">
    <property type="entry name" value="FtsA"/>
    <property type="match status" value="1"/>
</dbReference>
<evidence type="ECO:0000313" key="8">
    <source>
        <dbReference type="EMBL" id="PIU73150.1"/>
    </source>
</evidence>
<accession>A0A2M7ARC0</accession>
<dbReference type="InterPro" id="IPR043129">
    <property type="entry name" value="ATPase_NBD"/>
</dbReference>
<comment type="subunit">
    <text evidence="5">Self-interacts. Interacts with FtsZ.</text>
</comment>
<dbReference type="AlphaFoldDB" id="A0A2M7ARC0"/>
<gene>
    <name evidence="5 8" type="primary">ftsA</name>
    <name evidence="8" type="ORF">COS78_03705</name>
</gene>
<name>A0A2M7ARC0_9BACT</name>
<dbReference type="Proteomes" id="UP000231407">
    <property type="component" value="Unassembled WGS sequence"/>
</dbReference>
<keyword evidence="4 5" id="KW-0131">Cell cycle</keyword>
<reference evidence="9" key="1">
    <citation type="submission" date="2017-09" db="EMBL/GenBank/DDBJ databases">
        <title>Depth-based differentiation of microbial function through sediment-hosted aquifers and enrichment of novel symbionts in the deep terrestrial subsurface.</title>
        <authorList>
            <person name="Probst A.J."/>
            <person name="Ladd B."/>
            <person name="Jarett J.K."/>
            <person name="Geller-Mcgrath D.E."/>
            <person name="Sieber C.M.K."/>
            <person name="Emerson J.B."/>
            <person name="Anantharaman K."/>
            <person name="Thomas B.C."/>
            <person name="Malmstrom R."/>
            <person name="Stieglmeier M."/>
            <person name="Klingl A."/>
            <person name="Woyke T."/>
            <person name="Ryan C.M."/>
            <person name="Banfield J.F."/>
        </authorList>
    </citation>
    <scope>NUCLEOTIDE SEQUENCE [LARGE SCALE GENOMIC DNA]</scope>
</reference>